<keyword evidence="5" id="KW-1185">Reference proteome</keyword>
<keyword evidence="2" id="KW-0378">Hydrolase</keyword>
<evidence type="ECO:0000259" key="3">
    <source>
        <dbReference type="SMART" id="SM00128"/>
    </source>
</evidence>
<evidence type="ECO:0000313" key="5">
    <source>
        <dbReference type="Proteomes" id="UP000594638"/>
    </source>
</evidence>
<evidence type="ECO:0000256" key="2">
    <source>
        <dbReference type="ARBA" id="ARBA00022801"/>
    </source>
</evidence>
<dbReference type="InterPro" id="IPR000300">
    <property type="entry name" value="IPPc"/>
</dbReference>
<feature type="domain" description="Inositol polyphosphate-related phosphatase" evidence="3">
    <location>
        <begin position="5"/>
        <end position="177"/>
    </location>
</feature>
<evidence type="ECO:0000256" key="1">
    <source>
        <dbReference type="ARBA" id="ARBA00010768"/>
    </source>
</evidence>
<dbReference type="OrthoDB" id="62798at2759"/>
<dbReference type="GO" id="GO:0034485">
    <property type="term" value="F:phosphatidylinositol-3,4,5-trisphosphate 5-phosphatase activity"/>
    <property type="evidence" value="ECO:0007669"/>
    <property type="project" value="TreeGrafter"/>
</dbReference>
<dbReference type="InterPro" id="IPR036691">
    <property type="entry name" value="Endo/exonu/phosph_ase_sf"/>
</dbReference>
<reference evidence="4 5" key="1">
    <citation type="submission" date="2019-12" db="EMBL/GenBank/DDBJ databases">
        <authorList>
            <person name="Alioto T."/>
            <person name="Alioto T."/>
            <person name="Gomez Garrido J."/>
        </authorList>
    </citation>
    <scope>NUCLEOTIDE SEQUENCE [LARGE SCALE GENOMIC DNA]</scope>
</reference>
<organism evidence="4 5">
    <name type="scientific">Olea europaea subsp. europaea</name>
    <dbReference type="NCBI Taxonomy" id="158383"/>
    <lineage>
        <taxon>Eukaryota</taxon>
        <taxon>Viridiplantae</taxon>
        <taxon>Streptophyta</taxon>
        <taxon>Embryophyta</taxon>
        <taxon>Tracheophyta</taxon>
        <taxon>Spermatophyta</taxon>
        <taxon>Magnoliopsida</taxon>
        <taxon>eudicotyledons</taxon>
        <taxon>Gunneridae</taxon>
        <taxon>Pentapetalae</taxon>
        <taxon>asterids</taxon>
        <taxon>lamiids</taxon>
        <taxon>Lamiales</taxon>
        <taxon>Oleaceae</taxon>
        <taxon>Oleeae</taxon>
        <taxon>Olea</taxon>
    </lineage>
</organism>
<dbReference type="PANTHER" id="PTHR45666">
    <property type="entry name" value="TYPE IV INOSITOL POLYPHOSPHATE 5-PHOSPHATASE 9"/>
    <property type="match status" value="1"/>
</dbReference>
<protein>
    <submittedName>
        <fullName evidence="4">Type I inositol polyphosphate 5-phosphatase 5</fullName>
    </submittedName>
</protein>
<dbReference type="AlphaFoldDB" id="A0A8S0VIJ0"/>
<dbReference type="GO" id="GO:0046856">
    <property type="term" value="P:phosphatidylinositol dephosphorylation"/>
    <property type="evidence" value="ECO:0007669"/>
    <property type="project" value="InterPro"/>
</dbReference>
<gene>
    <name evidence="4" type="ORF">OLEA9_A112773</name>
</gene>
<dbReference type="EMBL" id="CACTIH010009312">
    <property type="protein sequence ID" value="CAA3029496.1"/>
    <property type="molecule type" value="Genomic_DNA"/>
</dbReference>
<dbReference type="GO" id="GO:0004439">
    <property type="term" value="F:phosphatidylinositol-4,5-bisphosphate 5-phosphatase activity"/>
    <property type="evidence" value="ECO:0007669"/>
    <property type="project" value="TreeGrafter"/>
</dbReference>
<evidence type="ECO:0000313" key="4">
    <source>
        <dbReference type="EMBL" id="CAA3029496.1"/>
    </source>
</evidence>
<sequence length="212" mass="24800">MCCHLASGEKEKHKLRRNSDVAEILKNTRFSCRVCKNKVRQTPERILDHNSVICLGDLNYRVALSYEETRLLLEENDWNSLLEKDQLSMVREAGSVFKGWNEGKIMFAPTYKYSHNSDSYVGETANSKKKRRTPSWCDRILWRGNGIKQLAYIRKESKFSDHRPVCAVFAVEVEMKNKRPSKFIKGFLLHKHKNRIYMKTAYVPQAYETCSI</sequence>
<dbReference type="SUPFAM" id="SSF56219">
    <property type="entry name" value="DNase I-like"/>
    <property type="match status" value="1"/>
</dbReference>
<dbReference type="GO" id="GO:0004445">
    <property type="term" value="F:inositol-polyphosphate 5-phosphatase activity"/>
    <property type="evidence" value="ECO:0007669"/>
    <property type="project" value="InterPro"/>
</dbReference>
<name>A0A8S0VIJ0_OLEEU</name>
<dbReference type="Pfam" id="PF22669">
    <property type="entry name" value="Exo_endo_phos2"/>
    <property type="match status" value="1"/>
</dbReference>
<comment type="similarity">
    <text evidence="1">Belongs to the inositol polyphosphate 5-phosphatase family.</text>
</comment>
<dbReference type="Gene3D" id="3.60.10.10">
    <property type="entry name" value="Endonuclease/exonuclease/phosphatase"/>
    <property type="match status" value="1"/>
</dbReference>
<dbReference type="InterPro" id="IPR045849">
    <property type="entry name" value="IP5P_plant"/>
</dbReference>
<comment type="caution">
    <text evidence="4">The sequence shown here is derived from an EMBL/GenBank/DDBJ whole genome shotgun (WGS) entry which is preliminary data.</text>
</comment>
<dbReference type="SMART" id="SM00128">
    <property type="entry name" value="IPPc"/>
    <property type="match status" value="1"/>
</dbReference>
<accession>A0A8S0VIJ0</accession>
<proteinExistence type="inferred from homology"/>
<dbReference type="Proteomes" id="UP000594638">
    <property type="component" value="Unassembled WGS sequence"/>
</dbReference>
<dbReference type="Gramene" id="OE9A112773T1">
    <property type="protein sequence ID" value="OE9A112773C1"/>
    <property type="gene ID" value="OE9A112773"/>
</dbReference>
<dbReference type="PANTHER" id="PTHR45666:SF3">
    <property type="entry name" value="TYPE I INOSITOL POLYPHOSPHATE 5-PHOSPHATASE 5"/>
    <property type="match status" value="1"/>
</dbReference>